<keyword evidence="4" id="KW-1133">Transmembrane helix</keyword>
<dbReference type="EMBL" id="WJBD01000023">
    <property type="protein sequence ID" value="MBC3889708.1"/>
    <property type="molecule type" value="Genomic_DNA"/>
</dbReference>
<dbReference type="RefSeq" id="WP_148565952.1">
    <property type="nucleotide sequence ID" value="NZ_RXYA01000002.1"/>
</dbReference>
<sequence>MKKSRSFLSKMILSIGLPTVIVFALMVGTLLFAENARSVVWITGGIGLVIIMGVIILASKKTSNIINGLAEVTSRLATGDTDVDINIQNSNDQLGELSLAIATVAENIKTHSIVAKKMADGVLSVEIQPNSEKDLLGKSLLTIRDAVKQLETETAMAADSAKSGNFDKRGSSKAFSGDYKTVIENVNQTMDAIVDKMELYLAIVDALPYRVTTMNKDKKIIFVNKTLEDLMILTGTAENREAIYGVDCNTCNLEMCNTENCGIRRLHEKGLSEYPFEFMNRYYRMDTVDMKDKSGDLIGFVEISHDTTPTMSVNVYTEREVKRLASNLLNLADGNLDFDTNIAEVGEYTVEINDEFKEIEMSLGLVKKSIAILIENVTALSTAAIEGKLDKKADETKFNGSWKTLISGMNNILEETARPIREIADVMNKMSSGNLQVTVKGEYKGEFDDLKQSVNKTATNLNMVVSKISEVTGNIADGNFDIESVIIWQNDFADVSHALNKIVETLNSLVGNINDAAEQVTVGSNQVSDASQALAQGSTEQASSVQELSASIAEIADQTKQNAINANKAKDLTTDVQEYAAKGNAQMAEMQNSMAEINKSSSAISKIIKVIDDIAFQTNILALNAAVEAARAGQHGKGFAVVAEEVRTLAARSAEAAKETSGLIEGSIEKVKDGTNIADETAAALNEIVEGIVKVTDLVGNIAEDSNEQASGIAQVNMGIEQVAQVVQNNSATAEQSAAASEELSGQSEMLKEMIGQFQLRK</sequence>
<feature type="domain" description="HAMP" evidence="6">
    <location>
        <begin position="60"/>
        <end position="113"/>
    </location>
</feature>
<accession>A0A923I4C7</accession>
<dbReference type="Pfam" id="PF00672">
    <property type="entry name" value="HAMP"/>
    <property type="match status" value="1"/>
</dbReference>
<dbReference type="InterPro" id="IPR051310">
    <property type="entry name" value="MCP_chemotaxis"/>
</dbReference>
<dbReference type="Gene3D" id="1.10.287.950">
    <property type="entry name" value="Methyl-accepting chemotaxis protein"/>
    <property type="match status" value="1"/>
</dbReference>
<feature type="domain" description="HAMP" evidence="6">
    <location>
        <begin position="414"/>
        <end position="466"/>
    </location>
</feature>
<reference evidence="7" key="2">
    <citation type="submission" date="2020-10" db="EMBL/GenBank/DDBJ databases">
        <title>Comparative genomics of the Acetobacterium genus.</title>
        <authorList>
            <person name="Marshall C."/>
            <person name="May H."/>
            <person name="Norman S."/>
        </authorList>
    </citation>
    <scope>NUCLEOTIDE SEQUENCE</scope>
    <source>
        <strain evidence="7">DER-2019</strain>
    </source>
</reference>
<dbReference type="Gene3D" id="1.20.120.1530">
    <property type="match status" value="2"/>
</dbReference>
<dbReference type="InterPro" id="IPR004089">
    <property type="entry name" value="MCPsignal_dom"/>
</dbReference>
<keyword evidence="1" id="KW-0145">Chemotaxis</keyword>
<evidence type="ECO:0000256" key="2">
    <source>
        <dbReference type="ARBA" id="ARBA00029447"/>
    </source>
</evidence>
<dbReference type="InterPro" id="IPR003660">
    <property type="entry name" value="HAMP_dom"/>
</dbReference>
<evidence type="ECO:0000256" key="4">
    <source>
        <dbReference type="SAM" id="Phobius"/>
    </source>
</evidence>
<feature type="domain" description="Methyl-accepting transducer" evidence="5">
    <location>
        <begin position="516"/>
        <end position="745"/>
    </location>
</feature>
<comment type="similarity">
    <text evidence="2">Belongs to the methyl-accepting chemotaxis (MCP) protein family.</text>
</comment>
<evidence type="ECO:0000259" key="6">
    <source>
        <dbReference type="PROSITE" id="PS50885"/>
    </source>
</evidence>
<dbReference type="Pfam" id="PF18947">
    <property type="entry name" value="HAMP_2"/>
    <property type="match status" value="1"/>
</dbReference>
<dbReference type="GO" id="GO:0016020">
    <property type="term" value="C:membrane"/>
    <property type="evidence" value="ECO:0007669"/>
    <property type="project" value="InterPro"/>
</dbReference>
<proteinExistence type="inferred from homology"/>
<dbReference type="Pfam" id="PF00015">
    <property type="entry name" value="MCPsignal"/>
    <property type="match status" value="1"/>
</dbReference>
<keyword evidence="3" id="KW-0807">Transducer</keyword>
<feature type="transmembrane region" description="Helical" evidence="4">
    <location>
        <begin position="39"/>
        <end position="58"/>
    </location>
</feature>
<evidence type="ECO:0000259" key="5">
    <source>
        <dbReference type="PROSITE" id="PS50111"/>
    </source>
</evidence>
<gene>
    <name evidence="7" type="ORF">GH810_15465</name>
</gene>
<dbReference type="SMART" id="SM00304">
    <property type="entry name" value="HAMP"/>
    <property type="match status" value="2"/>
</dbReference>
<dbReference type="GO" id="GO:0006935">
    <property type="term" value="P:chemotaxis"/>
    <property type="evidence" value="ECO:0007669"/>
    <property type="project" value="UniProtKB-KW"/>
</dbReference>
<keyword evidence="4" id="KW-0812">Transmembrane</keyword>
<dbReference type="Proteomes" id="UP000616595">
    <property type="component" value="Unassembled WGS sequence"/>
</dbReference>
<dbReference type="GO" id="GO:0007165">
    <property type="term" value="P:signal transduction"/>
    <property type="evidence" value="ECO:0007669"/>
    <property type="project" value="UniProtKB-KW"/>
</dbReference>
<evidence type="ECO:0000256" key="3">
    <source>
        <dbReference type="PROSITE-ProRule" id="PRU00284"/>
    </source>
</evidence>
<organism evidence="7 8">
    <name type="scientific">Acetobacterium paludosum</name>
    <dbReference type="NCBI Taxonomy" id="52693"/>
    <lineage>
        <taxon>Bacteria</taxon>
        <taxon>Bacillati</taxon>
        <taxon>Bacillota</taxon>
        <taxon>Clostridia</taxon>
        <taxon>Eubacteriales</taxon>
        <taxon>Eubacteriaceae</taxon>
        <taxon>Acetobacterium</taxon>
    </lineage>
</organism>
<evidence type="ECO:0000313" key="8">
    <source>
        <dbReference type="Proteomes" id="UP000616595"/>
    </source>
</evidence>
<dbReference type="PROSITE" id="PS50885">
    <property type="entry name" value="HAMP"/>
    <property type="match status" value="2"/>
</dbReference>
<protein>
    <submittedName>
        <fullName evidence="7">Methyl-accepting chemotaxis protein</fullName>
    </submittedName>
</protein>
<keyword evidence="8" id="KW-1185">Reference proteome</keyword>
<dbReference type="PANTHER" id="PTHR43531:SF11">
    <property type="entry name" value="METHYL-ACCEPTING CHEMOTAXIS PROTEIN 3"/>
    <property type="match status" value="1"/>
</dbReference>
<comment type="caution">
    <text evidence="7">The sequence shown here is derived from an EMBL/GenBank/DDBJ whole genome shotgun (WGS) entry which is preliminary data.</text>
</comment>
<name>A0A923I4C7_9FIRM</name>
<dbReference type="SMART" id="SM00283">
    <property type="entry name" value="MA"/>
    <property type="match status" value="1"/>
</dbReference>
<dbReference type="FunFam" id="1.10.287.950:FF:000001">
    <property type="entry name" value="Methyl-accepting chemotaxis sensory transducer"/>
    <property type="match status" value="1"/>
</dbReference>
<dbReference type="PANTHER" id="PTHR43531">
    <property type="entry name" value="PROTEIN ICFG"/>
    <property type="match status" value="1"/>
</dbReference>
<dbReference type="CDD" id="cd06225">
    <property type="entry name" value="HAMP"/>
    <property type="match status" value="2"/>
</dbReference>
<keyword evidence="4" id="KW-0472">Membrane</keyword>
<dbReference type="SUPFAM" id="SSF58104">
    <property type="entry name" value="Methyl-accepting chemotaxis protein (MCP) signaling domain"/>
    <property type="match status" value="1"/>
</dbReference>
<feature type="transmembrane region" description="Helical" evidence="4">
    <location>
        <begin position="12"/>
        <end position="33"/>
    </location>
</feature>
<dbReference type="CDD" id="cd11386">
    <property type="entry name" value="MCP_signal"/>
    <property type="match status" value="1"/>
</dbReference>
<dbReference type="AlphaFoldDB" id="A0A923I4C7"/>
<evidence type="ECO:0000256" key="1">
    <source>
        <dbReference type="ARBA" id="ARBA00022500"/>
    </source>
</evidence>
<reference evidence="7" key="1">
    <citation type="submission" date="2019-10" db="EMBL/GenBank/DDBJ databases">
        <authorList>
            <person name="Ross D.E."/>
            <person name="Gulliver D."/>
        </authorList>
    </citation>
    <scope>NUCLEOTIDE SEQUENCE</scope>
    <source>
        <strain evidence="7">DER-2019</strain>
    </source>
</reference>
<dbReference type="OrthoDB" id="1862723at2"/>
<evidence type="ECO:0000313" key="7">
    <source>
        <dbReference type="EMBL" id="MBC3889708.1"/>
    </source>
</evidence>
<dbReference type="PROSITE" id="PS50111">
    <property type="entry name" value="CHEMOTAXIS_TRANSDUC_2"/>
    <property type="match status" value="1"/>
</dbReference>